<evidence type="ECO:0000256" key="8">
    <source>
        <dbReference type="ARBA" id="ARBA00022801"/>
    </source>
</evidence>
<dbReference type="GO" id="GO:0004177">
    <property type="term" value="F:aminopeptidase activity"/>
    <property type="evidence" value="ECO:0007669"/>
    <property type="project" value="UniProtKB-KW"/>
</dbReference>
<dbReference type="InterPro" id="IPR052170">
    <property type="entry name" value="M29_Exopeptidase"/>
</dbReference>
<dbReference type="PANTHER" id="PTHR34448:SF3">
    <property type="entry name" value="AMINOPEPTIDASE AMPS"/>
    <property type="match status" value="1"/>
</dbReference>
<comment type="cofactor">
    <cofactor evidence="1">
        <name>Co(2+)</name>
        <dbReference type="ChEBI" id="CHEBI:48828"/>
    </cofactor>
</comment>
<keyword evidence="7" id="KW-0479">Metal-binding</keyword>
<evidence type="ECO:0000256" key="3">
    <source>
        <dbReference type="ARBA" id="ARBA00001947"/>
    </source>
</evidence>
<evidence type="ECO:0000256" key="6">
    <source>
        <dbReference type="ARBA" id="ARBA00022670"/>
    </source>
</evidence>
<gene>
    <name evidence="10" type="ORF">SAMN05421844_109116</name>
</gene>
<dbReference type="InterPro" id="IPR035097">
    <property type="entry name" value="M29_N-terminal"/>
</dbReference>
<evidence type="ECO:0000313" key="10">
    <source>
        <dbReference type="EMBL" id="SDH54557.1"/>
    </source>
</evidence>
<organism evidence="10 11">
    <name type="scientific">Bosea robiniae</name>
    <dbReference type="NCBI Taxonomy" id="1036780"/>
    <lineage>
        <taxon>Bacteria</taxon>
        <taxon>Pseudomonadati</taxon>
        <taxon>Pseudomonadota</taxon>
        <taxon>Alphaproteobacteria</taxon>
        <taxon>Hyphomicrobiales</taxon>
        <taxon>Boseaceae</taxon>
        <taxon>Bosea</taxon>
    </lineage>
</organism>
<keyword evidence="11" id="KW-1185">Reference proteome</keyword>
<evidence type="ECO:0000256" key="5">
    <source>
        <dbReference type="ARBA" id="ARBA00022438"/>
    </source>
</evidence>
<keyword evidence="8" id="KW-0378">Hydrolase</keyword>
<accession>A0ABY0P6X6</accession>
<evidence type="ECO:0000256" key="2">
    <source>
        <dbReference type="ARBA" id="ARBA00001946"/>
    </source>
</evidence>
<evidence type="ECO:0000256" key="9">
    <source>
        <dbReference type="ARBA" id="ARBA00023049"/>
    </source>
</evidence>
<comment type="similarity">
    <text evidence="4">Belongs to the peptidase M29 family.</text>
</comment>
<dbReference type="PANTHER" id="PTHR34448">
    <property type="entry name" value="AMINOPEPTIDASE"/>
    <property type="match status" value="1"/>
</dbReference>
<dbReference type="RefSeq" id="WP_091861726.1">
    <property type="nucleotide sequence ID" value="NZ_FNBZ01000009.1"/>
</dbReference>
<dbReference type="EMBL" id="FNBZ01000009">
    <property type="protein sequence ID" value="SDH54557.1"/>
    <property type="molecule type" value="Genomic_DNA"/>
</dbReference>
<sequence length="421" mass="45212">MTVHQRPQDQRPSAIDPAKLDKLAEVAIRVGLNLQPGQDLFLTAPVAALPLVRLIAAHAYKAGAGIVTPMLADEEVTLTRYRHASDASFDKAPAWLYKGVAEAFSANTARLAIVGDNPMLLANEDPAKVGRASKANSLAYQPALEKIAGFDINWNILAYPSAAWAKQVFPDDAEEVAVGKLAEAIFSASRIDQADPVAAWAAHNAALRTRRDWLNGQRFASLHFTGLGTDLTVGLADGHDWQGGASPAKNGIVCNPNIPTEEVFTTPHARRVDGHVSSTKPLSYQGSLIDEIRVRFEGGRIVEAKASRGEALLNKVLDTDDGSRRLGEVALVPNSSPISKSGILFYNTLFDENASCHIALGQCYSKCFVDGANLTPEQIAAQGGNKSLIHIDWMIGSGEVDIDGVHADGRRVPVFRKGEWA</sequence>
<keyword evidence="9" id="KW-0482">Metalloprotease</keyword>
<evidence type="ECO:0000256" key="1">
    <source>
        <dbReference type="ARBA" id="ARBA00001941"/>
    </source>
</evidence>
<comment type="cofactor">
    <cofactor evidence="2">
        <name>Mg(2+)</name>
        <dbReference type="ChEBI" id="CHEBI:18420"/>
    </cofactor>
</comment>
<dbReference type="Proteomes" id="UP000199468">
    <property type="component" value="Unassembled WGS sequence"/>
</dbReference>
<dbReference type="InterPro" id="IPR000787">
    <property type="entry name" value="Peptidase_M29"/>
</dbReference>
<dbReference type="PRINTS" id="PR00919">
    <property type="entry name" value="THERMOPTASE"/>
</dbReference>
<evidence type="ECO:0000256" key="7">
    <source>
        <dbReference type="ARBA" id="ARBA00022723"/>
    </source>
</evidence>
<proteinExistence type="inferred from homology"/>
<comment type="cofactor">
    <cofactor evidence="3">
        <name>Zn(2+)</name>
        <dbReference type="ChEBI" id="CHEBI:29105"/>
    </cofactor>
</comment>
<dbReference type="Gene3D" id="3.40.1830.10">
    <property type="entry name" value="Thermophilic metalloprotease (M29)"/>
    <property type="match status" value="1"/>
</dbReference>
<evidence type="ECO:0000256" key="4">
    <source>
        <dbReference type="ARBA" id="ARBA00008236"/>
    </source>
</evidence>
<name>A0ABY0P6X6_9HYPH</name>
<dbReference type="SUPFAM" id="SSF144052">
    <property type="entry name" value="Thermophilic metalloprotease-like"/>
    <property type="match status" value="1"/>
</dbReference>
<comment type="caution">
    <text evidence="10">The sequence shown here is derived from an EMBL/GenBank/DDBJ whole genome shotgun (WGS) entry which is preliminary data.</text>
</comment>
<evidence type="ECO:0000313" key="11">
    <source>
        <dbReference type="Proteomes" id="UP000199468"/>
    </source>
</evidence>
<dbReference type="Pfam" id="PF02073">
    <property type="entry name" value="Peptidase_M29"/>
    <property type="match status" value="1"/>
</dbReference>
<keyword evidence="5 10" id="KW-0031">Aminopeptidase</keyword>
<keyword evidence="6" id="KW-0645">Protease</keyword>
<protein>
    <submittedName>
        <fullName evidence="10">Aminopeptidase</fullName>
    </submittedName>
</protein>
<reference evidence="10 11" key="1">
    <citation type="submission" date="2016-10" db="EMBL/GenBank/DDBJ databases">
        <authorList>
            <person name="Varghese N."/>
            <person name="Submissions S."/>
        </authorList>
    </citation>
    <scope>NUCLEOTIDE SEQUENCE [LARGE SCALE GENOMIC DNA]</scope>
    <source>
        <strain evidence="10 11">DSM 26672</strain>
    </source>
</reference>